<dbReference type="AlphaFoldDB" id="A0A418JLF6"/>
<reference evidence="4 5" key="1">
    <citation type="journal article" date="2016" name="Front. Microbiol.">
        <title>Comprehensive Phylogenetic Analysis of Bovine Non-aureus Staphylococci Species Based on Whole-Genome Sequencing.</title>
        <authorList>
            <person name="Naushad S."/>
            <person name="Barkema H.W."/>
            <person name="Luby C."/>
            <person name="Condas L.A."/>
            <person name="Nobrega D.B."/>
            <person name="Carson D.A."/>
            <person name="De Buck J."/>
        </authorList>
    </citation>
    <scope>NUCLEOTIDE SEQUENCE [LARGE SCALE GENOMIC DNA]</scope>
    <source>
        <strain evidence="4 5">SNUC 5959</strain>
    </source>
</reference>
<evidence type="ECO:0000313" key="4">
    <source>
        <dbReference type="EMBL" id="RIO47180.1"/>
    </source>
</evidence>
<keyword evidence="2 4" id="KW-0808">Transferase</keyword>
<evidence type="ECO:0000256" key="2">
    <source>
        <dbReference type="ARBA" id="ARBA00022679"/>
    </source>
</evidence>
<evidence type="ECO:0000256" key="1">
    <source>
        <dbReference type="ARBA" id="ARBA00022676"/>
    </source>
</evidence>
<proteinExistence type="predicted"/>
<dbReference type="RefSeq" id="WP_119635148.1">
    <property type="nucleotide sequence ID" value="NZ_CP170216.1"/>
</dbReference>
<keyword evidence="1" id="KW-0328">Glycosyltransferase</keyword>
<organism evidence="4 5">
    <name type="scientific">Staphylococcus hyicus</name>
    <dbReference type="NCBI Taxonomy" id="1284"/>
    <lineage>
        <taxon>Bacteria</taxon>
        <taxon>Bacillati</taxon>
        <taxon>Bacillota</taxon>
        <taxon>Bacilli</taxon>
        <taxon>Bacillales</taxon>
        <taxon>Staphylococcaceae</taxon>
        <taxon>Staphylococcus</taxon>
    </lineage>
</organism>
<name>A0A418JLF6_STAHY</name>
<feature type="domain" description="Glycosyl transferase family 1" evidence="3">
    <location>
        <begin position="241"/>
        <end position="407"/>
    </location>
</feature>
<dbReference type="PANTHER" id="PTHR12526:SF629">
    <property type="entry name" value="TEICHURONIC ACID BIOSYNTHESIS GLYCOSYLTRANSFERASE TUAH-RELATED"/>
    <property type="match status" value="1"/>
</dbReference>
<dbReference type="PANTHER" id="PTHR12526">
    <property type="entry name" value="GLYCOSYLTRANSFERASE"/>
    <property type="match status" value="1"/>
</dbReference>
<dbReference type="SUPFAM" id="SSF53756">
    <property type="entry name" value="UDP-Glycosyltransferase/glycogen phosphorylase"/>
    <property type="match status" value="1"/>
</dbReference>
<comment type="caution">
    <text evidence="4">The sequence shown here is derived from an EMBL/GenBank/DDBJ whole genome shotgun (WGS) entry which is preliminary data.</text>
</comment>
<dbReference type="GO" id="GO:0016757">
    <property type="term" value="F:glycosyltransferase activity"/>
    <property type="evidence" value="ECO:0007669"/>
    <property type="project" value="UniProtKB-KW"/>
</dbReference>
<protein>
    <submittedName>
        <fullName evidence="4">Glycosyltransferase</fullName>
    </submittedName>
</protein>
<evidence type="ECO:0000313" key="5">
    <source>
        <dbReference type="Proteomes" id="UP000285625"/>
    </source>
</evidence>
<sequence length="449" mass="51717">MKKVGMFVWNHFTNDARVNRECTTLAEAGYDVDLIAINDPKNPAIKAFENISDKFRVHRVKRYPMLLQAYSDFGKPFVFVVGGIATTIGIGFYFINFMILSSYLMMLLASAIVMKQRKGRKMLINSAIIARMIVKGYMTKADIYHSNDLNTLPQGIICAKFRLKPRPLVYDSHEVQSDRTGYDKRKIKIIERFLLRFVDEMMVENHTRAKHNEKLYGFYPQPVYNYSELYDIDERPKVNLHHKLGLHDNEKILLYQGGLQQGRGLEKIIEAMPLIKEGVLVFIGAGKLTSQLKAQALQSSEKDRIYFLEKVPFQDLPSITREAYLGFQVLQNVCFNHYSASSNKLFEYMMAHVPVVSCDFPEIAKVVNEQEVGIAIDAHDHRNIAYAVNELLTKQELYEHVKANTEKAKHIYNWQNEKGKLLALYERIEMKASFLGKLKDQLKVKGANQ</sequence>
<evidence type="ECO:0000259" key="3">
    <source>
        <dbReference type="Pfam" id="PF00534"/>
    </source>
</evidence>
<dbReference type="InterPro" id="IPR001296">
    <property type="entry name" value="Glyco_trans_1"/>
</dbReference>
<dbReference type="Gene3D" id="3.40.50.2000">
    <property type="entry name" value="Glycogen Phosphorylase B"/>
    <property type="match status" value="2"/>
</dbReference>
<accession>A0A418JLF6</accession>
<dbReference type="Proteomes" id="UP000285625">
    <property type="component" value="Unassembled WGS sequence"/>
</dbReference>
<dbReference type="STRING" id="1284.SHYC_09035"/>
<dbReference type="Pfam" id="PF00534">
    <property type="entry name" value="Glycos_transf_1"/>
    <property type="match status" value="1"/>
</dbReference>
<dbReference type="EMBL" id="QXVO01000005">
    <property type="protein sequence ID" value="RIO47180.1"/>
    <property type="molecule type" value="Genomic_DNA"/>
</dbReference>
<gene>
    <name evidence="4" type="ORF">BUZ57_02775</name>
</gene>